<reference evidence="3 5" key="2">
    <citation type="journal article" date="2017" name="Front. Plant Sci.">
        <title>Gene Classification and Mining of Molecular Markers Useful in Red Clover (Trifolium pratense) Breeding.</title>
        <authorList>
            <person name="Istvanek J."/>
            <person name="Dluhosova J."/>
            <person name="Dluhos P."/>
            <person name="Patkova L."/>
            <person name="Nedelnik J."/>
            <person name="Repkova J."/>
        </authorList>
    </citation>
    <scope>NUCLEOTIDE SEQUENCE [LARGE SCALE GENOMIC DNA]</scope>
    <source>
        <strain evidence="5">cv. Tatra</strain>
        <tissue evidence="3">Young leaves</tissue>
    </source>
</reference>
<evidence type="ECO:0000313" key="3">
    <source>
        <dbReference type="EMBL" id="PNX88738.1"/>
    </source>
</evidence>
<dbReference type="PANTHER" id="PTHR10353:SF213">
    <property type="entry name" value="BETA-GLUCOSIDASE 45-RELATED"/>
    <property type="match status" value="1"/>
</dbReference>
<accession>A0A2K3MD88</accession>
<dbReference type="SUPFAM" id="SSF51445">
    <property type="entry name" value="(Trans)glycosidases"/>
    <property type="match status" value="1"/>
</dbReference>
<comment type="caution">
    <text evidence="3">The sequence shown here is derived from an EMBL/GenBank/DDBJ whole genome shotgun (WGS) entry which is preliminary data.</text>
</comment>
<gene>
    <name evidence="3" type="ORF">L195_g044851</name>
    <name evidence="4" type="ORF">L195_g045400</name>
</gene>
<sequence>MQTPFEWLNVYPQGMKKTINYVKERYNNTPMFITENGYGNLYDPDNTNEEHLHDIKRVNYMSGHLDNLMASIREGADVRGYFTWSLLDNFEWTYGFSVRFGLYHVDFATQKRTPKLSASWYKDFIAKHKTESINIAHDSETRNNWNKQFKANAMLRTLSNAVVDDHSPFPTNFLFGTASSSYQ</sequence>
<dbReference type="InterPro" id="IPR001360">
    <property type="entry name" value="Glyco_hydro_1"/>
</dbReference>
<dbReference type="GO" id="GO:0008422">
    <property type="term" value="F:beta-glucosidase activity"/>
    <property type="evidence" value="ECO:0007669"/>
    <property type="project" value="TreeGrafter"/>
</dbReference>
<dbReference type="EMBL" id="ASHM01057546">
    <property type="protein sequence ID" value="PNX88738.1"/>
    <property type="molecule type" value="Genomic_DNA"/>
</dbReference>
<dbReference type="ExpressionAtlas" id="A0A2K3MD88">
    <property type="expression patterns" value="baseline"/>
</dbReference>
<dbReference type="Gene3D" id="3.20.20.80">
    <property type="entry name" value="Glycosidases"/>
    <property type="match status" value="1"/>
</dbReference>
<dbReference type="PRINTS" id="PR00131">
    <property type="entry name" value="GLHYDRLASE1"/>
</dbReference>
<evidence type="ECO:0000313" key="5">
    <source>
        <dbReference type="Proteomes" id="UP000236291"/>
    </source>
</evidence>
<evidence type="ECO:0000256" key="2">
    <source>
        <dbReference type="RuleBase" id="RU003690"/>
    </source>
</evidence>
<dbReference type="AlphaFoldDB" id="A0A2K3MD88"/>
<dbReference type="InterPro" id="IPR017853">
    <property type="entry name" value="GH"/>
</dbReference>
<proteinExistence type="inferred from homology"/>
<protein>
    <submittedName>
        <fullName evidence="3">Beta-glucosidase 47-like protein</fullName>
    </submittedName>
</protein>
<evidence type="ECO:0000256" key="1">
    <source>
        <dbReference type="ARBA" id="ARBA00010838"/>
    </source>
</evidence>
<feature type="non-terminal residue" evidence="3">
    <location>
        <position position="183"/>
    </location>
</feature>
<dbReference type="STRING" id="57577.A0A2K3MD88"/>
<dbReference type="Pfam" id="PF00232">
    <property type="entry name" value="Glyco_hydro_1"/>
    <property type="match status" value="1"/>
</dbReference>
<reference evidence="3 5" key="1">
    <citation type="journal article" date="2014" name="Am. J. Bot.">
        <title>Genome assembly and annotation for red clover (Trifolium pratense; Fabaceae).</title>
        <authorList>
            <person name="Istvanek J."/>
            <person name="Jaros M."/>
            <person name="Krenek A."/>
            <person name="Repkova J."/>
        </authorList>
    </citation>
    <scope>NUCLEOTIDE SEQUENCE [LARGE SCALE GENOMIC DNA]</scope>
    <source>
        <strain evidence="5">cv. Tatra</strain>
        <tissue evidence="3">Young leaves</tissue>
    </source>
</reference>
<dbReference type="Proteomes" id="UP000236291">
    <property type="component" value="Unassembled WGS sequence"/>
</dbReference>
<organism evidence="3 5">
    <name type="scientific">Trifolium pratense</name>
    <name type="common">Red clover</name>
    <dbReference type="NCBI Taxonomy" id="57577"/>
    <lineage>
        <taxon>Eukaryota</taxon>
        <taxon>Viridiplantae</taxon>
        <taxon>Streptophyta</taxon>
        <taxon>Embryophyta</taxon>
        <taxon>Tracheophyta</taxon>
        <taxon>Spermatophyta</taxon>
        <taxon>Magnoliopsida</taxon>
        <taxon>eudicotyledons</taxon>
        <taxon>Gunneridae</taxon>
        <taxon>Pentapetalae</taxon>
        <taxon>rosids</taxon>
        <taxon>fabids</taxon>
        <taxon>Fabales</taxon>
        <taxon>Fabaceae</taxon>
        <taxon>Papilionoideae</taxon>
        <taxon>50 kb inversion clade</taxon>
        <taxon>NPAAA clade</taxon>
        <taxon>Hologalegina</taxon>
        <taxon>IRL clade</taxon>
        <taxon>Trifolieae</taxon>
        <taxon>Trifolium</taxon>
    </lineage>
</organism>
<dbReference type="GO" id="GO:0005975">
    <property type="term" value="P:carbohydrate metabolic process"/>
    <property type="evidence" value="ECO:0007669"/>
    <property type="project" value="InterPro"/>
</dbReference>
<evidence type="ECO:0000313" key="4">
    <source>
        <dbReference type="EMBL" id="PNX89281.1"/>
    </source>
</evidence>
<comment type="similarity">
    <text evidence="1 2">Belongs to the glycosyl hydrolase 1 family.</text>
</comment>
<name>A0A2K3MD88_TRIPR</name>
<dbReference type="EMBL" id="ASHM01059295">
    <property type="protein sequence ID" value="PNX89281.1"/>
    <property type="molecule type" value="Genomic_DNA"/>
</dbReference>
<dbReference type="PANTHER" id="PTHR10353">
    <property type="entry name" value="GLYCOSYL HYDROLASE"/>
    <property type="match status" value="1"/>
</dbReference>